<dbReference type="RefSeq" id="WP_157591453.1">
    <property type="nucleotide sequence ID" value="NZ_CP037953.1"/>
</dbReference>
<comment type="caution">
    <text evidence="1">The sequence shown here is derived from an EMBL/GenBank/DDBJ whole genome shotgun (WGS) entry which is preliminary data.</text>
</comment>
<dbReference type="GO" id="GO:0005737">
    <property type="term" value="C:cytoplasm"/>
    <property type="evidence" value="ECO:0007669"/>
    <property type="project" value="TreeGrafter"/>
</dbReference>
<gene>
    <name evidence="1" type="ORF">EV696_101196</name>
</gene>
<reference evidence="1 2" key="1">
    <citation type="submission" date="2019-03" db="EMBL/GenBank/DDBJ databases">
        <title>Genomic Encyclopedia of Type Strains, Phase IV (KMG-IV): sequencing the most valuable type-strain genomes for metagenomic binning, comparative biology and taxonomic classification.</title>
        <authorList>
            <person name="Goeker M."/>
        </authorList>
    </citation>
    <scope>NUCLEOTIDE SEQUENCE [LARGE SCALE GENOMIC DNA]</scope>
    <source>
        <strain evidence="1 2">DSM 103792</strain>
    </source>
</reference>
<sequence length="152" mass="16755">MADNKAQTQEIYFVRHAEKMQTPGERDPGLTETGQRRAEALATLLRDVPLQAVYATAYQRTRLTATPTATQKLLPVQQYDARESVAFVQQWLQSGQPGPILVVGHSNTLPEMLRAAGIAESASEFDESLYGDLYKVKIQGGSATVQKSRFGE</sequence>
<name>A0A4R6UYZ4_9GAMM</name>
<dbReference type="GO" id="GO:0016791">
    <property type="term" value="F:phosphatase activity"/>
    <property type="evidence" value="ECO:0007669"/>
    <property type="project" value="TreeGrafter"/>
</dbReference>
<dbReference type="InterPro" id="IPR050275">
    <property type="entry name" value="PGM_Phosphatase"/>
</dbReference>
<dbReference type="SUPFAM" id="SSF53254">
    <property type="entry name" value="Phosphoglycerate mutase-like"/>
    <property type="match status" value="1"/>
</dbReference>
<accession>A0A4R6UYZ4</accession>
<keyword evidence="2" id="KW-1185">Reference proteome</keyword>
<dbReference type="InterPro" id="IPR029033">
    <property type="entry name" value="His_PPase_superfam"/>
</dbReference>
<dbReference type="InterPro" id="IPR013078">
    <property type="entry name" value="His_Pase_superF_clade-1"/>
</dbReference>
<evidence type="ECO:0000313" key="1">
    <source>
        <dbReference type="EMBL" id="TDQ51223.1"/>
    </source>
</evidence>
<dbReference type="PANTHER" id="PTHR48100">
    <property type="entry name" value="BROAD-SPECIFICITY PHOSPHATASE YOR283W-RELATED"/>
    <property type="match status" value="1"/>
</dbReference>
<proteinExistence type="predicted"/>
<evidence type="ECO:0000313" key="2">
    <source>
        <dbReference type="Proteomes" id="UP000295375"/>
    </source>
</evidence>
<dbReference type="AlphaFoldDB" id="A0A4R6UYZ4"/>
<dbReference type="Pfam" id="PF00300">
    <property type="entry name" value="His_Phos_1"/>
    <property type="match status" value="1"/>
</dbReference>
<protein>
    <submittedName>
        <fullName evidence="1">Histidine phosphatase superfamily protein (Branch 1)</fullName>
    </submittedName>
</protein>
<dbReference type="SMART" id="SM00855">
    <property type="entry name" value="PGAM"/>
    <property type="match status" value="1"/>
</dbReference>
<dbReference type="EMBL" id="SNYM01000001">
    <property type="protein sequence ID" value="TDQ51223.1"/>
    <property type="molecule type" value="Genomic_DNA"/>
</dbReference>
<organism evidence="1 2">
    <name type="scientific">Permianibacter aggregans</name>
    <dbReference type="NCBI Taxonomy" id="1510150"/>
    <lineage>
        <taxon>Bacteria</taxon>
        <taxon>Pseudomonadati</taxon>
        <taxon>Pseudomonadota</taxon>
        <taxon>Gammaproteobacteria</taxon>
        <taxon>Pseudomonadales</taxon>
        <taxon>Pseudomonadaceae</taxon>
        <taxon>Permianibacter</taxon>
    </lineage>
</organism>
<dbReference type="PANTHER" id="PTHR48100:SF1">
    <property type="entry name" value="HISTIDINE PHOSPHATASE FAMILY PROTEIN-RELATED"/>
    <property type="match status" value="1"/>
</dbReference>
<dbReference type="Gene3D" id="3.40.50.1240">
    <property type="entry name" value="Phosphoglycerate mutase-like"/>
    <property type="match status" value="1"/>
</dbReference>
<dbReference type="Proteomes" id="UP000295375">
    <property type="component" value="Unassembled WGS sequence"/>
</dbReference>
<dbReference type="CDD" id="cd07067">
    <property type="entry name" value="HP_PGM_like"/>
    <property type="match status" value="1"/>
</dbReference>